<dbReference type="KEGG" id="hpse:HPF_04930"/>
<evidence type="ECO:0000256" key="1">
    <source>
        <dbReference type="SAM" id="SignalP"/>
    </source>
</evidence>
<dbReference type="PANTHER" id="PTHR35567:SF1">
    <property type="entry name" value="CONSERVED FUNGAL PROTEIN (AFU_ORTHOLOGUE AFUA_1G14230)"/>
    <property type="match status" value="1"/>
</dbReference>
<evidence type="ECO:0008006" key="4">
    <source>
        <dbReference type="Google" id="ProtNLM"/>
    </source>
</evidence>
<dbReference type="PROSITE" id="PS51257">
    <property type="entry name" value="PROKAR_LIPOPROTEIN"/>
    <property type="match status" value="1"/>
</dbReference>
<evidence type="ECO:0000313" key="2">
    <source>
        <dbReference type="EMBL" id="QBM27015.1"/>
    </source>
</evidence>
<feature type="signal peptide" evidence="1">
    <location>
        <begin position="1"/>
        <end position="28"/>
    </location>
</feature>
<keyword evidence="3" id="KW-1185">Reference proteome</keyword>
<proteinExistence type="predicted"/>
<dbReference type="PANTHER" id="PTHR35567">
    <property type="entry name" value="MALATE DEHYDROGENASE (AFU_ORTHOLOGUE AFUA_2G13800)"/>
    <property type="match status" value="1"/>
</dbReference>
<protein>
    <recommendedName>
        <fullName evidence="4">DUF3455 domain-containing protein</fullName>
    </recommendedName>
</protein>
<reference evidence="2 3" key="1">
    <citation type="submission" date="2019-03" db="EMBL/GenBank/DDBJ databases">
        <authorList>
            <person name="Sebastian G."/>
            <person name="Baumann P."/>
            <person name="Ruckert C."/>
            <person name="Kalinowski J."/>
            <person name="Nebel B."/>
            <person name="Takors R."/>
            <person name="Blombach B."/>
        </authorList>
    </citation>
    <scope>NUCLEOTIDE SEQUENCE [LARGE SCALE GENOMIC DNA]</scope>
    <source>
        <strain evidence="2 3">DSM 1084</strain>
    </source>
</reference>
<dbReference type="Pfam" id="PF11937">
    <property type="entry name" value="DUF3455"/>
    <property type="match status" value="1"/>
</dbReference>
<dbReference type="Proteomes" id="UP000293912">
    <property type="component" value="Chromosome"/>
</dbReference>
<evidence type="ECO:0000313" key="3">
    <source>
        <dbReference type="Proteomes" id="UP000293912"/>
    </source>
</evidence>
<sequence precursor="true">MFSRFTTTALGGAAVLALSACASGPTMAPFSQADLPAAVQVPAGHRVAFETAAAGDITYQCQAKKNMAGQYEWVFMSPDAGLKGRKGERLGKYYGPPATWDFNDGSKVSGAQLAVAPNGSGNIPLQLVRANPAMGSGMAQGVSHIQRVATKGGVAPAAPCDASTMGSKRVVTYTADYIFWKPA</sequence>
<dbReference type="RefSeq" id="WP_066158549.1">
    <property type="nucleotide sequence ID" value="NZ_CP037867.1"/>
</dbReference>
<name>A0A4P6WXF6_HYDPS</name>
<gene>
    <name evidence="2" type="ORF">HPF_04930</name>
</gene>
<dbReference type="InterPro" id="IPR021851">
    <property type="entry name" value="DUF3455"/>
</dbReference>
<feature type="chain" id="PRO_5020852554" description="DUF3455 domain-containing protein" evidence="1">
    <location>
        <begin position="29"/>
        <end position="183"/>
    </location>
</feature>
<accession>A0A4P6WXF6</accession>
<dbReference type="AlphaFoldDB" id="A0A4P6WXF6"/>
<dbReference type="EMBL" id="CP037867">
    <property type="protein sequence ID" value="QBM27015.1"/>
    <property type="molecule type" value="Genomic_DNA"/>
</dbReference>
<organism evidence="2 3">
    <name type="scientific">Hydrogenophaga pseudoflava</name>
    <name type="common">Pseudomonas carboxydoflava</name>
    <dbReference type="NCBI Taxonomy" id="47421"/>
    <lineage>
        <taxon>Bacteria</taxon>
        <taxon>Pseudomonadati</taxon>
        <taxon>Pseudomonadota</taxon>
        <taxon>Betaproteobacteria</taxon>
        <taxon>Burkholderiales</taxon>
        <taxon>Comamonadaceae</taxon>
        <taxon>Hydrogenophaga</taxon>
    </lineage>
</organism>
<keyword evidence="1" id="KW-0732">Signal</keyword>